<dbReference type="KEGG" id="gvi:gll3023"/>
<dbReference type="CDD" id="cd00814">
    <property type="entry name" value="MetRS_core"/>
    <property type="match status" value="1"/>
</dbReference>
<evidence type="ECO:0000256" key="5">
    <source>
        <dbReference type="ARBA" id="ARBA00022917"/>
    </source>
</evidence>
<dbReference type="EnsemblBacteria" id="BAC90964">
    <property type="protein sequence ID" value="BAC90964"/>
    <property type="gene ID" value="BAC90964"/>
</dbReference>
<dbReference type="RefSeq" id="WP_011143016.1">
    <property type="nucleotide sequence ID" value="NC_005125.1"/>
</dbReference>
<comment type="subunit">
    <text evidence="7">Monomer.</text>
</comment>
<dbReference type="Pfam" id="PF19303">
    <property type="entry name" value="Anticodon_3"/>
    <property type="match status" value="1"/>
</dbReference>
<name>Q7NCF6_GLOVI</name>
<evidence type="ECO:0000259" key="10">
    <source>
        <dbReference type="Pfam" id="PF19303"/>
    </source>
</evidence>
<feature type="domain" description="Methionyl/Leucyl tRNA synthetase" evidence="9">
    <location>
        <begin position="147"/>
        <end position="368"/>
    </location>
</feature>
<dbReference type="SUPFAM" id="SSF52374">
    <property type="entry name" value="Nucleotidylyl transferase"/>
    <property type="match status" value="1"/>
</dbReference>
<feature type="binding site" evidence="7">
    <location>
        <position position="130"/>
    </location>
    <ligand>
        <name>Zn(2+)</name>
        <dbReference type="ChEBI" id="CHEBI:29105"/>
    </ligand>
</feature>
<keyword evidence="4 7" id="KW-0067">ATP-binding</keyword>
<dbReference type="GO" id="GO:0004825">
    <property type="term" value="F:methionine-tRNA ligase activity"/>
    <property type="evidence" value="ECO:0000318"/>
    <property type="project" value="GO_Central"/>
</dbReference>
<keyword evidence="7" id="KW-0862">Zinc</keyword>
<evidence type="ECO:0000256" key="1">
    <source>
        <dbReference type="ARBA" id="ARBA00003314"/>
    </source>
</evidence>
<keyword evidence="6 7" id="KW-0030">Aminoacyl-tRNA synthetase</keyword>
<keyword evidence="2 7" id="KW-0436">Ligase</keyword>
<dbReference type="InterPro" id="IPR009080">
    <property type="entry name" value="tRNAsynth_Ia_anticodon-bd"/>
</dbReference>
<feature type="binding site" evidence="7">
    <location>
        <position position="150"/>
    </location>
    <ligand>
        <name>Zn(2+)</name>
        <dbReference type="ChEBI" id="CHEBI:29105"/>
    </ligand>
</feature>
<sequence>MTQGFALTTPLFYVNALPHIGSAYPTLAADAVARYHRLRGRSVRFVTGTDEYGLKIERQAAERHLTPREHCNEIAAGFEKLWRALSIDYDRFIRTTDPRHAAIVREFFERCWQAGDIYKGRYTGLYCIDCEEFKKKPDEDYFIENGEPRCKIHLKPLREQDEENYIFALSRYQQKLEQYFDEHPEFVQPDFRAHEVRNFIAGGLEDFSISRANVSWGLPIPVDSSQTIYVWFNALLGYVTALLEPEDEPTLENALARWWPIDLHIVGKDILRFHAVYWPAMLMSAGLPLPGMIFGHGFLTRDGRKMGKALGNVIDPGVLVEQYGSDAVRYYFLKAIEFGRDNDFNETRFREILNADLANDLGNLLNRTGNMVVKYCGGVIPSVAIDPTDALRDKATGLAQVCAEHWEALRFSEASGLALALVRAGNRYLDARAPWSLYKKGEQVQVEQVLYAVLESVRIAAVLLSPLIPGLAAEIYRQLGFSVQAWEDRSWDDALWGGLPGGQPLCLGSPLFPRLE</sequence>
<dbReference type="HOGENOM" id="CLU_009710_9_4_3"/>
<dbReference type="HAMAP" id="MF_01228">
    <property type="entry name" value="Met_tRNA_synth_type2"/>
    <property type="match status" value="1"/>
</dbReference>
<evidence type="ECO:0000256" key="4">
    <source>
        <dbReference type="ARBA" id="ARBA00022840"/>
    </source>
</evidence>
<organism evidence="11 12">
    <name type="scientific">Gloeobacter violaceus (strain ATCC 29082 / PCC 7421)</name>
    <dbReference type="NCBI Taxonomy" id="251221"/>
    <lineage>
        <taxon>Bacteria</taxon>
        <taxon>Bacillati</taxon>
        <taxon>Cyanobacteriota</taxon>
        <taxon>Cyanophyceae</taxon>
        <taxon>Gloeobacterales</taxon>
        <taxon>Gloeobacteraceae</taxon>
        <taxon>Gloeobacter</taxon>
    </lineage>
</organism>
<feature type="domain" description="Methionyl/Leucyl tRNA synthetase" evidence="9">
    <location>
        <begin position="7"/>
        <end position="133"/>
    </location>
</feature>
<keyword evidence="7" id="KW-0963">Cytoplasm</keyword>
<evidence type="ECO:0000259" key="9">
    <source>
        <dbReference type="Pfam" id="PF09334"/>
    </source>
</evidence>
<dbReference type="AlphaFoldDB" id="Q7NCF6"/>
<evidence type="ECO:0000256" key="8">
    <source>
        <dbReference type="SAM" id="Phobius"/>
    </source>
</evidence>
<dbReference type="InterPro" id="IPR023457">
    <property type="entry name" value="Met-tRNA_synth_2"/>
</dbReference>
<feature type="binding site" evidence="7">
    <location>
        <position position="153"/>
    </location>
    <ligand>
        <name>Zn(2+)</name>
        <dbReference type="ChEBI" id="CHEBI:29105"/>
    </ligand>
</feature>
<accession>Q7NCF6</accession>
<evidence type="ECO:0000313" key="11">
    <source>
        <dbReference type="EMBL" id="BAC90964.1"/>
    </source>
</evidence>
<comment type="cofactor">
    <cofactor evidence="7">
        <name>Zn(2+)</name>
        <dbReference type="ChEBI" id="CHEBI:29105"/>
    </cofactor>
    <text evidence="7">Binds 1 zinc ion per subunit.</text>
</comment>
<dbReference type="PANTHER" id="PTHR43326">
    <property type="entry name" value="METHIONYL-TRNA SYNTHETASE"/>
    <property type="match status" value="1"/>
</dbReference>
<keyword evidence="7" id="KW-0479">Metal-binding</keyword>
<keyword evidence="8" id="KW-1133">Transmembrane helix</keyword>
<protein>
    <recommendedName>
        <fullName evidence="7">Methionine--tRNA ligase</fullName>
        <ecNumber evidence="7">6.1.1.10</ecNumber>
    </recommendedName>
    <alternativeName>
        <fullName evidence="7">Methionyl-tRNA synthetase</fullName>
        <shortName evidence="7">MetRS</shortName>
    </alternativeName>
</protein>
<dbReference type="GO" id="GO:0006431">
    <property type="term" value="P:methionyl-tRNA aminoacylation"/>
    <property type="evidence" value="ECO:0000318"/>
    <property type="project" value="GO_Central"/>
</dbReference>
<proteinExistence type="inferred from homology"/>
<dbReference type="Gene3D" id="1.10.730.10">
    <property type="entry name" value="Isoleucyl-tRNA Synthetase, Domain 1"/>
    <property type="match status" value="1"/>
</dbReference>
<dbReference type="CDD" id="cd07957">
    <property type="entry name" value="Anticodon_Ia_Met"/>
    <property type="match status" value="1"/>
</dbReference>
<dbReference type="InParanoid" id="Q7NCF6"/>
<dbReference type="InterPro" id="IPR015413">
    <property type="entry name" value="Methionyl/Leucyl_tRNA_Synth"/>
</dbReference>
<dbReference type="PhylomeDB" id="Q7NCF6"/>
<dbReference type="InterPro" id="IPR041872">
    <property type="entry name" value="Anticodon_Met"/>
</dbReference>
<keyword evidence="3 7" id="KW-0547">Nucleotide-binding</keyword>
<evidence type="ECO:0000256" key="2">
    <source>
        <dbReference type="ARBA" id="ARBA00022598"/>
    </source>
</evidence>
<dbReference type="GO" id="GO:0005524">
    <property type="term" value="F:ATP binding"/>
    <property type="evidence" value="ECO:0007669"/>
    <property type="project" value="UniProtKB-UniRule"/>
</dbReference>
<dbReference type="GO" id="GO:0005737">
    <property type="term" value="C:cytoplasm"/>
    <property type="evidence" value="ECO:0007669"/>
    <property type="project" value="UniProtKB-SubCell"/>
</dbReference>
<dbReference type="InterPro" id="IPR014729">
    <property type="entry name" value="Rossmann-like_a/b/a_fold"/>
</dbReference>
<dbReference type="InterPro" id="IPR033911">
    <property type="entry name" value="MetRS_core"/>
</dbReference>
<reference evidence="11 12" key="1">
    <citation type="journal article" date="2003" name="DNA Res.">
        <title>Complete genome structure of Gloeobacter violaceus PCC 7421, a cyanobacterium that lacks thylakoids.</title>
        <authorList>
            <person name="Nakamura Y."/>
            <person name="Kaneko T."/>
            <person name="Sato S."/>
            <person name="Mimuro M."/>
            <person name="Miyashita H."/>
            <person name="Tsuchiya T."/>
            <person name="Sasamoto S."/>
            <person name="Watanabe A."/>
            <person name="Kawashima K."/>
            <person name="Kishida Y."/>
            <person name="Kiyokawa C."/>
            <person name="Kohara M."/>
            <person name="Matsumoto M."/>
            <person name="Matsuno A."/>
            <person name="Nakazaki N."/>
            <person name="Shimpo S."/>
            <person name="Takeuchi C."/>
            <person name="Yamada M."/>
            <person name="Tabata S."/>
        </authorList>
    </citation>
    <scope>NUCLEOTIDE SEQUENCE [LARGE SCALE GENOMIC DNA]</scope>
    <source>
        <strain evidence="12">ATCC 29082 / PCC 7421</strain>
    </source>
</reference>
<dbReference type="NCBIfam" id="TIGR00398">
    <property type="entry name" value="metG"/>
    <property type="match status" value="1"/>
</dbReference>
<dbReference type="InterPro" id="IPR014758">
    <property type="entry name" value="Met-tRNA_synth"/>
</dbReference>
<comment type="catalytic activity">
    <reaction evidence="7">
        <text>tRNA(Met) + L-methionine + ATP = L-methionyl-tRNA(Met) + AMP + diphosphate</text>
        <dbReference type="Rhea" id="RHEA:13481"/>
        <dbReference type="Rhea" id="RHEA-COMP:9667"/>
        <dbReference type="Rhea" id="RHEA-COMP:9698"/>
        <dbReference type="ChEBI" id="CHEBI:30616"/>
        <dbReference type="ChEBI" id="CHEBI:33019"/>
        <dbReference type="ChEBI" id="CHEBI:57844"/>
        <dbReference type="ChEBI" id="CHEBI:78442"/>
        <dbReference type="ChEBI" id="CHEBI:78530"/>
        <dbReference type="ChEBI" id="CHEBI:456215"/>
        <dbReference type="EC" id="6.1.1.10"/>
    </reaction>
</comment>
<comment type="function">
    <text evidence="1 7">Is required not only for elongation of protein synthesis but also for the initiation of all mRNA translation through initiator tRNA(fMet) aminoacylation.</text>
</comment>
<dbReference type="FunFam" id="2.170.220.10:FF:000002">
    <property type="entry name" value="Methionine--tRNA ligase"/>
    <property type="match status" value="1"/>
</dbReference>
<gene>
    <name evidence="11" type="primary">metS</name>
    <name evidence="7" type="synonym">metG</name>
</gene>
<dbReference type="PRINTS" id="PR01041">
    <property type="entry name" value="TRNASYNTHMET"/>
</dbReference>
<evidence type="ECO:0000256" key="6">
    <source>
        <dbReference type="ARBA" id="ARBA00023146"/>
    </source>
</evidence>
<dbReference type="GO" id="GO:0046872">
    <property type="term" value="F:metal ion binding"/>
    <property type="evidence" value="ECO:0007669"/>
    <property type="project" value="UniProtKB-KW"/>
</dbReference>
<feature type="transmembrane region" description="Helical" evidence="8">
    <location>
        <begin position="276"/>
        <end position="299"/>
    </location>
</feature>
<feature type="binding site" evidence="7">
    <location>
        <position position="127"/>
    </location>
    <ligand>
        <name>Zn(2+)</name>
        <dbReference type="ChEBI" id="CHEBI:29105"/>
    </ligand>
</feature>
<dbReference type="Gene3D" id="3.40.50.620">
    <property type="entry name" value="HUPs"/>
    <property type="match status" value="1"/>
</dbReference>
<dbReference type="eggNOG" id="COG0143">
    <property type="taxonomic scope" value="Bacteria"/>
</dbReference>
<comment type="caution">
    <text evidence="7">Lacks conserved residue(s) required for the propagation of feature annotation.</text>
</comment>
<dbReference type="EC" id="6.1.1.10" evidence="7"/>
<evidence type="ECO:0000256" key="3">
    <source>
        <dbReference type="ARBA" id="ARBA00022741"/>
    </source>
</evidence>
<evidence type="ECO:0000313" key="12">
    <source>
        <dbReference type="Proteomes" id="UP000000557"/>
    </source>
</evidence>
<feature type="domain" description="Methionyl-tRNA synthetase anticodon-binding" evidence="10">
    <location>
        <begin position="399"/>
        <end position="512"/>
    </location>
</feature>
<dbReference type="SUPFAM" id="SSF47323">
    <property type="entry name" value="Anticodon-binding domain of a subclass of class I aminoacyl-tRNA synthetases"/>
    <property type="match status" value="1"/>
</dbReference>
<feature type="short sequence motif" description="'HIGH' region" evidence="7">
    <location>
        <begin position="12"/>
        <end position="22"/>
    </location>
</feature>
<comment type="similarity">
    <text evidence="7">Belongs to the class-I aminoacyl-tRNA synthetase family. MetG type 2A subfamily.</text>
</comment>
<dbReference type="STRING" id="251221.gene:10760528"/>
<keyword evidence="5 7" id="KW-0648">Protein biosynthesis</keyword>
<keyword evidence="8" id="KW-0812">Transmembrane</keyword>
<dbReference type="OrthoDB" id="9810191at2"/>
<keyword evidence="8" id="KW-0472">Membrane</keyword>
<dbReference type="PATRIC" id="fig|251221.4.peg.3053"/>
<keyword evidence="12" id="KW-1185">Reference proteome</keyword>
<reference evidence="11 12" key="2">
    <citation type="journal article" date="2003" name="DNA Res.">
        <title>Complete genome structure of Gloeobacter violaceus PCC 7421, a cyanobacterium that lacks thylakoids (supplement).</title>
        <authorList>
            <person name="Nakamura Y."/>
            <person name="Kaneko T."/>
            <person name="Sato S."/>
            <person name="Mimuro M."/>
            <person name="Miyashita H."/>
            <person name="Tsuchiya T."/>
            <person name="Sasamoto S."/>
            <person name="Watanabe A."/>
            <person name="Kawashima K."/>
            <person name="Kishida Y."/>
            <person name="Kiyokawa C."/>
            <person name="Kohara M."/>
            <person name="Matsumoto M."/>
            <person name="Matsuno A."/>
            <person name="Nakazaki N."/>
            <person name="Shimpo S."/>
            <person name="Takeuchi C."/>
            <person name="Yamada M."/>
            <person name="Tabata S."/>
        </authorList>
    </citation>
    <scope>NUCLEOTIDE SEQUENCE [LARGE SCALE GENOMIC DNA]</scope>
    <source>
        <strain evidence="12">ATCC 29082 / PCC 7421</strain>
    </source>
</reference>
<dbReference type="Pfam" id="PF09334">
    <property type="entry name" value="tRNA-synt_1g"/>
    <property type="match status" value="2"/>
</dbReference>
<dbReference type="PANTHER" id="PTHR43326:SF1">
    <property type="entry name" value="METHIONINE--TRNA LIGASE, MITOCHONDRIAL"/>
    <property type="match status" value="1"/>
</dbReference>
<dbReference type="EMBL" id="BA000045">
    <property type="protein sequence ID" value="BAC90964.1"/>
    <property type="molecule type" value="Genomic_DNA"/>
</dbReference>
<dbReference type="FunCoup" id="Q7NCF6">
    <property type="interactions" value="354"/>
</dbReference>
<dbReference type="Proteomes" id="UP000000557">
    <property type="component" value="Chromosome"/>
</dbReference>
<comment type="subcellular location">
    <subcellularLocation>
        <location evidence="7">Cytoplasm</location>
    </subcellularLocation>
</comment>
<evidence type="ECO:0000256" key="7">
    <source>
        <dbReference type="HAMAP-Rule" id="MF_01228"/>
    </source>
</evidence>
<dbReference type="Gene3D" id="2.170.220.10">
    <property type="match status" value="1"/>
</dbReference>